<dbReference type="AlphaFoldDB" id="A0A417YYC5"/>
<dbReference type="InterPro" id="IPR020449">
    <property type="entry name" value="Tscrpt_reg_AraC-type_HTH"/>
</dbReference>
<keyword evidence="1" id="KW-0805">Transcription regulation</keyword>
<evidence type="ECO:0000256" key="4">
    <source>
        <dbReference type="PROSITE-ProRule" id="PRU00169"/>
    </source>
</evidence>
<dbReference type="SUPFAM" id="SSF46689">
    <property type="entry name" value="Homeodomain-like"/>
    <property type="match status" value="1"/>
</dbReference>
<organism evidence="7 8">
    <name type="scientific">Neobacillus notoginsengisoli</name>
    <dbReference type="NCBI Taxonomy" id="1578198"/>
    <lineage>
        <taxon>Bacteria</taxon>
        <taxon>Bacillati</taxon>
        <taxon>Bacillota</taxon>
        <taxon>Bacilli</taxon>
        <taxon>Bacillales</taxon>
        <taxon>Bacillaceae</taxon>
        <taxon>Neobacillus</taxon>
    </lineage>
</organism>
<evidence type="ECO:0000256" key="1">
    <source>
        <dbReference type="ARBA" id="ARBA00023015"/>
    </source>
</evidence>
<dbReference type="PROSITE" id="PS00041">
    <property type="entry name" value="HTH_ARAC_FAMILY_1"/>
    <property type="match status" value="1"/>
</dbReference>
<protein>
    <submittedName>
        <fullName evidence="7">Helix-turn-helix domain-containing protein</fullName>
    </submittedName>
</protein>
<dbReference type="Pfam" id="PF12833">
    <property type="entry name" value="HTH_18"/>
    <property type="match status" value="1"/>
</dbReference>
<accession>A0A417YYC5</accession>
<dbReference type="InterPro" id="IPR018062">
    <property type="entry name" value="HTH_AraC-typ_CS"/>
</dbReference>
<feature type="domain" description="HTH araC/xylS-type" evidence="5">
    <location>
        <begin position="389"/>
        <end position="488"/>
    </location>
</feature>
<name>A0A417YYC5_9BACI</name>
<dbReference type="GO" id="GO:0043565">
    <property type="term" value="F:sequence-specific DNA binding"/>
    <property type="evidence" value="ECO:0007669"/>
    <property type="project" value="InterPro"/>
</dbReference>
<dbReference type="GO" id="GO:0003700">
    <property type="term" value="F:DNA-binding transcription factor activity"/>
    <property type="evidence" value="ECO:0007669"/>
    <property type="project" value="InterPro"/>
</dbReference>
<reference evidence="7 8" key="1">
    <citation type="journal article" date="2017" name="Int. J. Syst. Evol. Microbiol.">
        <title>Bacillus notoginsengisoli sp. nov., a novel bacterium isolated from the rhizosphere of Panax notoginseng.</title>
        <authorList>
            <person name="Zhang M.Y."/>
            <person name="Cheng J."/>
            <person name="Cai Y."/>
            <person name="Zhang T.Y."/>
            <person name="Wu Y.Y."/>
            <person name="Manikprabhu D."/>
            <person name="Li W.J."/>
            <person name="Zhang Y.X."/>
        </authorList>
    </citation>
    <scope>NUCLEOTIDE SEQUENCE [LARGE SCALE GENOMIC DNA]</scope>
    <source>
        <strain evidence="7 8">JCM 30743</strain>
    </source>
</reference>
<dbReference type="InterPro" id="IPR001789">
    <property type="entry name" value="Sig_transdc_resp-reg_receiver"/>
</dbReference>
<dbReference type="EMBL" id="QWEG01000002">
    <property type="protein sequence ID" value="RHW42759.1"/>
    <property type="molecule type" value="Genomic_DNA"/>
</dbReference>
<dbReference type="PANTHER" id="PTHR43280:SF2">
    <property type="entry name" value="HTH-TYPE TRANSCRIPTIONAL REGULATOR EXSA"/>
    <property type="match status" value="1"/>
</dbReference>
<dbReference type="GO" id="GO:0000160">
    <property type="term" value="P:phosphorelay signal transduction system"/>
    <property type="evidence" value="ECO:0007669"/>
    <property type="project" value="InterPro"/>
</dbReference>
<dbReference type="SMART" id="SM00448">
    <property type="entry name" value="REC"/>
    <property type="match status" value="1"/>
</dbReference>
<comment type="caution">
    <text evidence="7">The sequence shown here is derived from an EMBL/GenBank/DDBJ whole genome shotgun (WGS) entry which is preliminary data.</text>
</comment>
<proteinExistence type="predicted"/>
<evidence type="ECO:0000256" key="2">
    <source>
        <dbReference type="ARBA" id="ARBA00023125"/>
    </source>
</evidence>
<dbReference type="InterPro" id="IPR011006">
    <property type="entry name" value="CheY-like_superfamily"/>
</dbReference>
<comment type="caution">
    <text evidence="4">Lacks conserved residue(s) required for the propagation of feature annotation.</text>
</comment>
<keyword evidence="2" id="KW-0238">DNA-binding</keyword>
<dbReference type="PROSITE" id="PS01124">
    <property type="entry name" value="HTH_ARAC_FAMILY_2"/>
    <property type="match status" value="1"/>
</dbReference>
<gene>
    <name evidence="7" type="ORF">D1B31_04040</name>
</gene>
<dbReference type="SMART" id="SM00342">
    <property type="entry name" value="HTH_ARAC"/>
    <property type="match status" value="1"/>
</dbReference>
<dbReference type="InterPro" id="IPR018060">
    <property type="entry name" value="HTH_AraC"/>
</dbReference>
<evidence type="ECO:0000256" key="3">
    <source>
        <dbReference type="ARBA" id="ARBA00023163"/>
    </source>
</evidence>
<dbReference type="Gene3D" id="1.10.10.60">
    <property type="entry name" value="Homeodomain-like"/>
    <property type="match status" value="2"/>
</dbReference>
<sequence>MKVLLAERDQNERAGIEWLMKTYSLPVNEVAGAGSLKETLSLLEREVPDILLLELDMIPAESWPQVLRYSKSFCKKVIAVTVEATFAKARQAIELQCVDLLVKPLEPAKVKVAMQKAISLIVQNPAEAGSPLLVEQGFTYRSLFLEEEMVGDSTGVILLQTEDQRKIQELVSFLQHHSFLEVSSIFPLSNLVVCVLETPSGALEEEARKLIRDWESGHAEPLAAVVLPRDTGKASLHDMYQTGRRLLEVTFFIGYHQVITEDAHDGSWRAFDPFLTPKQQREWIDMLNHFDREKIKRWLHEEFLHMEPPFPNPEMLRTRLTSILAQARRFMKTYQLDGPGLEELYMNVFSDILYHPVLYRIVQNFLLFLYELVERASQAEALSKKDVIERGIQYIEEHYADPDLTLQKVTQAIGMSYAYYSHLLMKKLSMTFRQLLTEVRVKEAKVLLAKSQLSIKEIASEVGFRNANYFARNFKKLTGLSPREYRAKLGKED</sequence>
<dbReference type="Gene3D" id="3.40.50.2300">
    <property type="match status" value="1"/>
</dbReference>
<evidence type="ECO:0000313" key="8">
    <source>
        <dbReference type="Proteomes" id="UP000284416"/>
    </source>
</evidence>
<feature type="domain" description="Response regulatory" evidence="6">
    <location>
        <begin position="2"/>
        <end position="118"/>
    </location>
</feature>
<dbReference type="PROSITE" id="PS50110">
    <property type="entry name" value="RESPONSE_REGULATORY"/>
    <property type="match status" value="1"/>
</dbReference>
<evidence type="ECO:0000259" key="6">
    <source>
        <dbReference type="PROSITE" id="PS50110"/>
    </source>
</evidence>
<dbReference type="Proteomes" id="UP000284416">
    <property type="component" value="Unassembled WGS sequence"/>
</dbReference>
<dbReference type="SUPFAM" id="SSF52172">
    <property type="entry name" value="CheY-like"/>
    <property type="match status" value="1"/>
</dbReference>
<dbReference type="PANTHER" id="PTHR43280">
    <property type="entry name" value="ARAC-FAMILY TRANSCRIPTIONAL REGULATOR"/>
    <property type="match status" value="1"/>
</dbReference>
<dbReference type="PRINTS" id="PR00032">
    <property type="entry name" value="HTHARAC"/>
</dbReference>
<evidence type="ECO:0000313" key="7">
    <source>
        <dbReference type="EMBL" id="RHW42759.1"/>
    </source>
</evidence>
<evidence type="ECO:0000259" key="5">
    <source>
        <dbReference type="PROSITE" id="PS01124"/>
    </source>
</evidence>
<keyword evidence="3" id="KW-0804">Transcription</keyword>
<keyword evidence="8" id="KW-1185">Reference proteome</keyword>
<dbReference type="RefSeq" id="WP_118919455.1">
    <property type="nucleotide sequence ID" value="NZ_QWEG01000002.1"/>
</dbReference>
<dbReference type="InterPro" id="IPR009057">
    <property type="entry name" value="Homeodomain-like_sf"/>
</dbReference>